<dbReference type="GO" id="GO:0005524">
    <property type="term" value="F:ATP binding"/>
    <property type="evidence" value="ECO:0007669"/>
    <property type="project" value="UniProtKB-UniRule"/>
</dbReference>
<dbReference type="SUPFAM" id="SSF56112">
    <property type="entry name" value="Protein kinase-like (PK-like)"/>
    <property type="match status" value="1"/>
</dbReference>
<keyword evidence="5 11" id="KW-0547">Nucleotide-binding</keyword>
<evidence type="ECO:0000256" key="11">
    <source>
        <dbReference type="PROSITE-ProRule" id="PRU10141"/>
    </source>
</evidence>
<keyword evidence="7 11" id="KW-0067">ATP-binding</keyword>
<dbReference type="PANTHER" id="PTHR22988:SF76">
    <property type="entry name" value="CHROMOSOME UNDETERMINED SCAFFOLD_135, WHOLE GENOME SHOTGUN SEQUENCE"/>
    <property type="match status" value="1"/>
</dbReference>
<keyword evidence="3" id="KW-0597">Phosphoprotein</keyword>
<evidence type="ECO:0000256" key="7">
    <source>
        <dbReference type="ARBA" id="ARBA00022840"/>
    </source>
</evidence>
<dbReference type="AlphaFoldDB" id="A0A9N9AY69"/>
<comment type="similarity">
    <text evidence="8">Belongs to the protein kinase superfamily. STE Ser/Thr protein kinase family. COT1 subfamily.</text>
</comment>
<evidence type="ECO:0000256" key="4">
    <source>
        <dbReference type="ARBA" id="ARBA00022679"/>
    </source>
</evidence>
<comment type="catalytic activity">
    <reaction evidence="9">
        <text>L-threonyl-[protein] + ATP = O-phospho-L-threonyl-[protein] + ADP + H(+)</text>
        <dbReference type="Rhea" id="RHEA:46608"/>
        <dbReference type="Rhea" id="RHEA-COMP:11060"/>
        <dbReference type="Rhea" id="RHEA-COMP:11605"/>
        <dbReference type="ChEBI" id="CHEBI:15378"/>
        <dbReference type="ChEBI" id="CHEBI:30013"/>
        <dbReference type="ChEBI" id="CHEBI:30616"/>
        <dbReference type="ChEBI" id="CHEBI:61977"/>
        <dbReference type="ChEBI" id="CHEBI:456216"/>
        <dbReference type="EC" id="2.7.11.1"/>
    </reaction>
</comment>
<dbReference type="CDD" id="cd05573">
    <property type="entry name" value="STKc_ROCK_NDR_like"/>
    <property type="match status" value="1"/>
</dbReference>
<evidence type="ECO:0000256" key="2">
    <source>
        <dbReference type="ARBA" id="ARBA00022527"/>
    </source>
</evidence>
<evidence type="ECO:0000256" key="10">
    <source>
        <dbReference type="ARBA" id="ARBA00048679"/>
    </source>
</evidence>
<dbReference type="EC" id="2.7.11.1" evidence="1"/>
<dbReference type="FunFam" id="3.30.200.20:FF:000192">
    <property type="entry name" value="Serine/threonine-protein kinase cot-1"/>
    <property type="match status" value="1"/>
</dbReference>
<evidence type="ECO:0000256" key="9">
    <source>
        <dbReference type="ARBA" id="ARBA00047899"/>
    </source>
</evidence>
<dbReference type="PROSITE" id="PS50011">
    <property type="entry name" value="PROTEIN_KINASE_DOM"/>
    <property type="match status" value="1"/>
</dbReference>
<dbReference type="Gene3D" id="3.30.200.20">
    <property type="entry name" value="Phosphorylase Kinase, domain 1"/>
    <property type="match status" value="1"/>
</dbReference>
<dbReference type="InterPro" id="IPR008271">
    <property type="entry name" value="Ser/Thr_kinase_AS"/>
</dbReference>
<evidence type="ECO:0000256" key="8">
    <source>
        <dbReference type="ARBA" id="ARBA00038271"/>
    </source>
</evidence>
<evidence type="ECO:0000256" key="3">
    <source>
        <dbReference type="ARBA" id="ARBA00022553"/>
    </source>
</evidence>
<dbReference type="CDD" id="cd21742">
    <property type="entry name" value="MobB_NDR_LATS-like"/>
    <property type="match status" value="1"/>
</dbReference>
<name>A0A9N9AY69_9GLOM</name>
<protein>
    <recommendedName>
        <fullName evidence="1">non-specific serine/threonine protein kinase</fullName>
        <ecNumber evidence="1">2.7.11.1</ecNumber>
    </recommendedName>
</protein>
<dbReference type="PROSITE" id="PS51285">
    <property type="entry name" value="AGC_KINASE_CTER"/>
    <property type="match status" value="1"/>
</dbReference>
<feature type="domain" description="AGC-kinase C-terminal" evidence="13">
    <location>
        <begin position="603"/>
        <end position="688"/>
    </location>
</feature>
<dbReference type="SMART" id="SM00133">
    <property type="entry name" value="S_TK_X"/>
    <property type="match status" value="1"/>
</dbReference>
<evidence type="ECO:0000313" key="14">
    <source>
        <dbReference type="EMBL" id="CAG8549056.1"/>
    </source>
</evidence>
<dbReference type="EMBL" id="CAJVPJ010000687">
    <property type="protein sequence ID" value="CAG8549056.1"/>
    <property type="molecule type" value="Genomic_DNA"/>
</dbReference>
<organism evidence="14 15">
    <name type="scientific">Paraglomus occultum</name>
    <dbReference type="NCBI Taxonomy" id="144539"/>
    <lineage>
        <taxon>Eukaryota</taxon>
        <taxon>Fungi</taxon>
        <taxon>Fungi incertae sedis</taxon>
        <taxon>Mucoromycota</taxon>
        <taxon>Glomeromycotina</taxon>
        <taxon>Glomeromycetes</taxon>
        <taxon>Paraglomerales</taxon>
        <taxon>Paraglomeraceae</taxon>
        <taxon>Paraglomus</taxon>
    </lineage>
</organism>
<evidence type="ECO:0000256" key="5">
    <source>
        <dbReference type="ARBA" id="ARBA00022741"/>
    </source>
</evidence>
<evidence type="ECO:0000256" key="1">
    <source>
        <dbReference type="ARBA" id="ARBA00012513"/>
    </source>
</evidence>
<dbReference type="GO" id="GO:0007010">
    <property type="term" value="P:cytoskeleton organization"/>
    <property type="evidence" value="ECO:0007669"/>
    <property type="project" value="UniProtKB-ARBA"/>
</dbReference>
<dbReference type="GO" id="GO:0004674">
    <property type="term" value="F:protein serine/threonine kinase activity"/>
    <property type="evidence" value="ECO:0007669"/>
    <property type="project" value="UniProtKB-KW"/>
</dbReference>
<evidence type="ECO:0000256" key="6">
    <source>
        <dbReference type="ARBA" id="ARBA00022777"/>
    </source>
</evidence>
<feature type="domain" description="Protein kinase" evidence="12">
    <location>
        <begin position="253"/>
        <end position="602"/>
    </location>
</feature>
<sequence>MTIDRGKLSECGSALYEFVPALVVEYADTRKTSTKSKFNIRQIVRKSAATPVRSKSPPLLEKRQYVASPRFYEILDYFAEKLNVPLQFSTFMKKRYSKDQISEPQDFEHLIHSESEQDAEAALKTLSSKIPGTYKNLAKQFPNIKGNRKSQAMGTVVIRDVPDEYIHSSETSEIIPSVETVEKSAAIKIYFENYFYGVLKKPSGRMTRRLLLENELEKMTISEQDKQWIRQELLDLESDYMRLLRKRVAISSFNIVKTIGHGAFGVVKLVREKSSGKLYAMKMMRKADMLKKGQEGHVRAERDILTAAAETAQWIVKLIYSFQDADNLYLVMEYMAGGDLLNLLIEKDTFEEDFAKFYVAEMVLAIEEAHRLGYIHRDVKPDNFLFDSDGHIKLSDFGLATGFHWSHDSAYYEQQRKDLLHKTGIDIETDTLTRMMGKKHRSARWSEDWSDEFGDDKVPNTRILTWRDNHRRNLAFSVVGTNNYMAPEVLRNTGYDSRCDWWSLGVIIFEMLYGFPPFCSKSRLATRQKIVNWQQTLRFPARPHLSHEAQDLIKRLICEKEDRLCSSPYAASTRPNSLYAANRRPAMLGANDASEIKAHPWFKGIDWANLHNVIPPFRPKLKNEIDTRYFEEIVDDNPLAPPEGEVERKPKDPLLRDKQHGNIVLNTRMQKAFAGYTFRGLPLERLRGGMVERIKQRAAGKEQRLRSRAMSL</sequence>
<dbReference type="OrthoDB" id="3638488at2759"/>
<dbReference type="InterPro" id="IPR000961">
    <property type="entry name" value="AGC-kinase_C"/>
</dbReference>
<dbReference type="Proteomes" id="UP000789572">
    <property type="component" value="Unassembled WGS sequence"/>
</dbReference>
<reference evidence="14" key="1">
    <citation type="submission" date="2021-06" db="EMBL/GenBank/DDBJ databases">
        <authorList>
            <person name="Kallberg Y."/>
            <person name="Tangrot J."/>
            <person name="Rosling A."/>
        </authorList>
    </citation>
    <scope>NUCLEOTIDE SEQUENCE</scope>
    <source>
        <strain evidence="14">IA702</strain>
    </source>
</reference>
<dbReference type="InterPro" id="IPR000719">
    <property type="entry name" value="Prot_kinase_dom"/>
</dbReference>
<dbReference type="InterPro" id="IPR017441">
    <property type="entry name" value="Protein_kinase_ATP_BS"/>
</dbReference>
<keyword evidence="6" id="KW-0418">Kinase</keyword>
<comment type="caution">
    <text evidence="14">The sequence shown here is derived from an EMBL/GenBank/DDBJ whole genome shotgun (WGS) entry which is preliminary data.</text>
</comment>
<dbReference type="PROSITE" id="PS00108">
    <property type="entry name" value="PROTEIN_KINASE_ST"/>
    <property type="match status" value="1"/>
</dbReference>
<comment type="catalytic activity">
    <reaction evidence="10">
        <text>L-seryl-[protein] + ATP = O-phospho-L-seryl-[protein] + ADP + H(+)</text>
        <dbReference type="Rhea" id="RHEA:17989"/>
        <dbReference type="Rhea" id="RHEA-COMP:9863"/>
        <dbReference type="Rhea" id="RHEA-COMP:11604"/>
        <dbReference type="ChEBI" id="CHEBI:15378"/>
        <dbReference type="ChEBI" id="CHEBI:29999"/>
        <dbReference type="ChEBI" id="CHEBI:30616"/>
        <dbReference type="ChEBI" id="CHEBI:83421"/>
        <dbReference type="ChEBI" id="CHEBI:456216"/>
        <dbReference type="EC" id="2.7.11.1"/>
    </reaction>
</comment>
<dbReference type="InterPro" id="IPR011009">
    <property type="entry name" value="Kinase-like_dom_sf"/>
</dbReference>
<dbReference type="SMART" id="SM00220">
    <property type="entry name" value="S_TKc"/>
    <property type="match status" value="1"/>
</dbReference>
<keyword evidence="4" id="KW-0808">Transferase</keyword>
<dbReference type="PANTHER" id="PTHR22988">
    <property type="entry name" value="MYOTONIC DYSTROPHY S/T KINASE-RELATED"/>
    <property type="match status" value="1"/>
</dbReference>
<accession>A0A9N9AY69</accession>
<dbReference type="FunFam" id="1.10.510.10:FF:000024">
    <property type="entry name" value="Probable serine/threonine-protein kinase cot-1"/>
    <property type="match status" value="1"/>
</dbReference>
<keyword evidence="15" id="KW-1185">Reference proteome</keyword>
<evidence type="ECO:0000259" key="12">
    <source>
        <dbReference type="PROSITE" id="PS50011"/>
    </source>
</evidence>
<dbReference type="Gene3D" id="1.10.510.10">
    <property type="entry name" value="Transferase(Phosphotransferase) domain 1"/>
    <property type="match status" value="1"/>
</dbReference>
<gene>
    <name evidence="14" type="ORF">POCULU_LOCUS4924</name>
</gene>
<evidence type="ECO:0000313" key="15">
    <source>
        <dbReference type="Proteomes" id="UP000789572"/>
    </source>
</evidence>
<feature type="binding site" evidence="11">
    <location>
        <position position="282"/>
    </location>
    <ligand>
        <name>ATP</name>
        <dbReference type="ChEBI" id="CHEBI:30616"/>
    </ligand>
</feature>
<dbReference type="InterPro" id="IPR050839">
    <property type="entry name" value="Rho-assoc_Ser/Thr_Kinase"/>
</dbReference>
<dbReference type="PROSITE" id="PS00107">
    <property type="entry name" value="PROTEIN_KINASE_ATP"/>
    <property type="match status" value="1"/>
</dbReference>
<proteinExistence type="inferred from homology"/>
<evidence type="ECO:0000259" key="13">
    <source>
        <dbReference type="PROSITE" id="PS51285"/>
    </source>
</evidence>
<keyword evidence="2" id="KW-0723">Serine/threonine-protein kinase</keyword>
<dbReference type="InterPro" id="IPR059233">
    <property type="entry name" value="MobB_NdrA/B/Cbk1"/>
</dbReference>
<dbReference type="Pfam" id="PF00069">
    <property type="entry name" value="Pkinase"/>
    <property type="match status" value="2"/>
</dbReference>